<name>A0A9D2KNC4_9FIRM</name>
<dbReference type="EMBL" id="DWZA01000100">
    <property type="protein sequence ID" value="HJA72247.1"/>
    <property type="molecule type" value="Genomic_DNA"/>
</dbReference>
<gene>
    <name evidence="1" type="ORF">IAA07_11855</name>
</gene>
<proteinExistence type="predicted"/>
<evidence type="ECO:0000313" key="2">
    <source>
        <dbReference type="Proteomes" id="UP000823900"/>
    </source>
</evidence>
<dbReference type="AlphaFoldDB" id="A0A9D2KNC4"/>
<reference evidence="1" key="1">
    <citation type="journal article" date="2021" name="PeerJ">
        <title>Extensive microbial diversity within the chicken gut microbiome revealed by metagenomics and culture.</title>
        <authorList>
            <person name="Gilroy R."/>
            <person name="Ravi A."/>
            <person name="Getino M."/>
            <person name="Pursley I."/>
            <person name="Horton D.L."/>
            <person name="Alikhan N.F."/>
            <person name="Baker D."/>
            <person name="Gharbi K."/>
            <person name="Hall N."/>
            <person name="Watson M."/>
            <person name="Adriaenssens E.M."/>
            <person name="Foster-Nyarko E."/>
            <person name="Jarju S."/>
            <person name="Secka A."/>
            <person name="Antonio M."/>
            <person name="Oren A."/>
            <person name="Chaudhuri R.R."/>
            <person name="La Ragione R."/>
            <person name="Hildebrand F."/>
            <person name="Pallen M.J."/>
        </authorList>
    </citation>
    <scope>NUCLEOTIDE SEQUENCE</scope>
    <source>
        <strain evidence="1">CHK178-16964</strain>
    </source>
</reference>
<dbReference type="Proteomes" id="UP000823900">
    <property type="component" value="Unassembled WGS sequence"/>
</dbReference>
<sequence>MGFYEHITRKLSSAVSDKAELNRLVLRWKRSFEEVEKALNRGRKGRG</sequence>
<accession>A0A9D2KNC4</accession>
<reference evidence="1" key="2">
    <citation type="submission" date="2021-04" db="EMBL/GenBank/DDBJ databases">
        <authorList>
            <person name="Gilroy R."/>
        </authorList>
    </citation>
    <scope>NUCLEOTIDE SEQUENCE</scope>
    <source>
        <strain evidence="1">CHK178-16964</strain>
    </source>
</reference>
<protein>
    <submittedName>
        <fullName evidence="1">Uncharacterized protein</fullName>
    </submittedName>
</protein>
<organism evidence="1 2">
    <name type="scientific">Candidatus Lachnoclostridium stercoravium</name>
    <dbReference type="NCBI Taxonomy" id="2838633"/>
    <lineage>
        <taxon>Bacteria</taxon>
        <taxon>Bacillati</taxon>
        <taxon>Bacillota</taxon>
        <taxon>Clostridia</taxon>
        <taxon>Lachnospirales</taxon>
        <taxon>Lachnospiraceae</taxon>
    </lineage>
</organism>
<evidence type="ECO:0000313" key="1">
    <source>
        <dbReference type="EMBL" id="HJA72247.1"/>
    </source>
</evidence>
<comment type="caution">
    <text evidence="1">The sequence shown here is derived from an EMBL/GenBank/DDBJ whole genome shotgun (WGS) entry which is preliminary data.</text>
</comment>